<keyword evidence="5" id="KW-1133">Transmembrane helix</keyword>
<dbReference type="eggNOG" id="COG3026">
    <property type="taxonomic scope" value="Bacteria"/>
</dbReference>
<organism evidence="8 9">
    <name type="scientific">Glaciecola nitratireducens (strain JCM 12485 / KCTC 12276 / FR1064)</name>
    <dbReference type="NCBI Taxonomy" id="1085623"/>
    <lineage>
        <taxon>Bacteria</taxon>
        <taxon>Pseudomonadati</taxon>
        <taxon>Pseudomonadota</taxon>
        <taxon>Gammaproteobacteria</taxon>
        <taxon>Alteromonadales</taxon>
        <taxon>Alteromonadaceae</taxon>
        <taxon>Brumicola</taxon>
    </lineage>
</organism>
<keyword evidence="9" id="KW-1185">Reference proteome</keyword>
<gene>
    <name evidence="8" type="primary">rseB</name>
    <name evidence="8" type="ordered locus">GNIT_1083</name>
</gene>
<comment type="subcellular location">
    <subcellularLocation>
        <location evidence="1">Periplasm</location>
    </subcellularLocation>
</comment>
<dbReference type="Pfam" id="PF03888">
    <property type="entry name" value="MucB_RseB"/>
    <property type="match status" value="1"/>
</dbReference>
<evidence type="ECO:0000313" key="9">
    <source>
        <dbReference type="Proteomes" id="UP000009282"/>
    </source>
</evidence>
<keyword evidence="5" id="KW-0812">Transmembrane</keyword>
<name>G4QG48_GLANF</name>
<dbReference type="STRING" id="1085623.GNIT_1083"/>
<dbReference type="PANTHER" id="PTHR38782:SF1">
    <property type="entry name" value="SIGMA-E FACTOR REGULATORY PROTEIN RSEB"/>
    <property type="match status" value="1"/>
</dbReference>
<evidence type="ECO:0000313" key="8">
    <source>
        <dbReference type="EMBL" id="AEP29215.1"/>
    </source>
</evidence>
<evidence type="ECO:0000256" key="1">
    <source>
        <dbReference type="ARBA" id="ARBA00004418"/>
    </source>
</evidence>
<dbReference type="Proteomes" id="UP000009282">
    <property type="component" value="Chromosome"/>
</dbReference>
<accession>G4QG48</accession>
<keyword evidence="4" id="KW-0574">Periplasm</keyword>
<evidence type="ECO:0000259" key="6">
    <source>
        <dbReference type="Pfam" id="PF03888"/>
    </source>
</evidence>
<keyword evidence="5" id="KW-0472">Membrane</keyword>
<proteinExistence type="inferred from homology"/>
<evidence type="ECO:0000256" key="4">
    <source>
        <dbReference type="ARBA" id="ARBA00022764"/>
    </source>
</evidence>
<dbReference type="Pfam" id="PF17188">
    <property type="entry name" value="MucB_RseB_C"/>
    <property type="match status" value="1"/>
</dbReference>
<dbReference type="InterPro" id="IPR005588">
    <property type="entry name" value="MucB_RseB"/>
</dbReference>
<keyword evidence="3" id="KW-0732">Signal</keyword>
<dbReference type="InterPro" id="IPR033434">
    <property type="entry name" value="MucB/RseB_N"/>
</dbReference>
<feature type="domain" description="MucB/RseB N-terminal" evidence="6">
    <location>
        <begin position="91"/>
        <end position="275"/>
    </location>
</feature>
<dbReference type="EMBL" id="CP003060">
    <property type="protein sequence ID" value="AEP29215.1"/>
    <property type="molecule type" value="Genomic_DNA"/>
</dbReference>
<feature type="domain" description="MucB/RseB C-terminal" evidence="7">
    <location>
        <begin position="284"/>
        <end position="380"/>
    </location>
</feature>
<dbReference type="HOGENOM" id="CLU_054710_1_0_6"/>
<dbReference type="CDD" id="cd16327">
    <property type="entry name" value="RseB"/>
    <property type="match status" value="1"/>
</dbReference>
<comment type="similarity">
    <text evidence="2">Belongs to the RseB family.</text>
</comment>
<dbReference type="PANTHER" id="PTHR38782">
    <property type="match status" value="1"/>
</dbReference>
<dbReference type="InterPro" id="IPR033436">
    <property type="entry name" value="MucB/RseB_C"/>
</dbReference>
<dbReference type="KEGG" id="gni:GNIT_1083"/>
<dbReference type="RefSeq" id="WP_014108089.1">
    <property type="nucleotide sequence ID" value="NC_016041.1"/>
</dbReference>
<reference evidence="8 9" key="1">
    <citation type="journal article" date="2011" name="J. Bacteriol.">
        <title>Complete genome sequence of seawater bacterium Glaciecola nitratireducens FR1064T.</title>
        <authorList>
            <person name="Bian F."/>
            <person name="Qin Q.L."/>
            <person name="Xie B.B."/>
            <person name="Shu Y.L."/>
            <person name="Zhang X.Y."/>
            <person name="Yu Y."/>
            <person name="Chen B."/>
            <person name="Chen X.L."/>
            <person name="Zhou B.C."/>
            <person name="Zhang Y.Z."/>
        </authorList>
    </citation>
    <scope>NUCLEOTIDE SEQUENCE [LARGE SCALE GENOMIC DNA]</scope>
    <source>
        <strain evidence="9">JCM 12485 / KCTC 12276 / FR1064</strain>
    </source>
</reference>
<evidence type="ECO:0000256" key="5">
    <source>
        <dbReference type="SAM" id="Phobius"/>
    </source>
</evidence>
<evidence type="ECO:0000256" key="2">
    <source>
        <dbReference type="ARBA" id="ARBA00008150"/>
    </source>
</evidence>
<sequence>MIIGVKDVITRASIGNVLCKRGLLLIILGMLASISFSSSAVTILTAQEQVNQQAQETKKENKILSSETQQAVAREIAQGVLNGGETFDPLSAISWLTRLSRQTSSLNYEISFVLNIPGKDAQPFLWRHAKVDESTQIEQLSLLNGPGFENIRVNGVVSVFQPGYPAYSMYGSAIDGPIPYALLHEPDKLLKSYQFLLVGRNRISGRSAQQIRITSTDKTRYGYNLWLDEATGMLLKLNMHGLDGKLLQQIQVTQLRIDDRVADAFSQLQQENLPRVINVVNPPQRKHKWKLAFLPVGMKAIKQDIHQLAITGQVAEYSLFSDGLVNVSVYIQAATGVFQNDVNLNNGANTVHSRTDGKVQVTVVGDIPLVTAQLMAKSIEVIN</sequence>
<dbReference type="InterPro" id="IPR038484">
    <property type="entry name" value="MucB/RseB_C_sf"/>
</dbReference>
<dbReference type="Gene3D" id="3.30.200.100">
    <property type="entry name" value="MucB/RseB, C-terminal domain"/>
    <property type="match status" value="1"/>
</dbReference>
<dbReference type="Gene3D" id="2.50.20.10">
    <property type="entry name" value="Lipoprotein localisation LolA/LolB/LppX"/>
    <property type="match status" value="1"/>
</dbReference>
<dbReference type="GO" id="GO:0030288">
    <property type="term" value="C:outer membrane-bounded periplasmic space"/>
    <property type="evidence" value="ECO:0007669"/>
    <property type="project" value="TreeGrafter"/>
</dbReference>
<protein>
    <submittedName>
        <fullName evidence="8">Putative anti sigma E (Sigma 24) factor, negative regulator</fullName>
    </submittedName>
</protein>
<evidence type="ECO:0000259" key="7">
    <source>
        <dbReference type="Pfam" id="PF17188"/>
    </source>
</evidence>
<dbReference type="GO" id="GO:0032885">
    <property type="term" value="P:regulation of polysaccharide biosynthetic process"/>
    <property type="evidence" value="ECO:0007669"/>
    <property type="project" value="TreeGrafter"/>
</dbReference>
<feature type="transmembrane region" description="Helical" evidence="5">
    <location>
        <begin position="23"/>
        <end position="46"/>
    </location>
</feature>
<dbReference type="GO" id="GO:0045152">
    <property type="term" value="F:antisigma factor binding"/>
    <property type="evidence" value="ECO:0007669"/>
    <property type="project" value="TreeGrafter"/>
</dbReference>
<dbReference type="AlphaFoldDB" id="G4QG48"/>
<evidence type="ECO:0000256" key="3">
    <source>
        <dbReference type="ARBA" id="ARBA00022729"/>
    </source>
</evidence>